<dbReference type="STRING" id="860235.AOZ06_20600"/>
<dbReference type="AlphaFoldDB" id="A0A0N9HUT7"/>
<dbReference type="SMART" id="SM00342">
    <property type="entry name" value="HTH_ARAC"/>
    <property type="match status" value="1"/>
</dbReference>
<dbReference type="GO" id="GO:0003700">
    <property type="term" value="F:DNA-binding transcription factor activity"/>
    <property type="evidence" value="ECO:0007669"/>
    <property type="project" value="InterPro"/>
</dbReference>
<evidence type="ECO:0000256" key="2">
    <source>
        <dbReference type="ARBA" id="ARBA00023125"/>
    </source>
</evidence>
<dbReference type="EMBL" id="CP012752">
    <property type="protein sequence ID" value="ALG08995.1"/>
    <property type="molecule type" value="Genomic_DNA"/>
</dbReference>
<proteinExistence type="predicted"/>
<organism evidence="5 6">
    <name type="scientific">Kibdelosporangium phytohabitans</name>
    <dbReference type="NCBI Taxonomy" id="860235"/>
    <lineage>
        <taxon>Bacteria</taxon>
        <taxon>Bacillati</taxon>
        <taxon>Actinomycetota</taxon>
        <taxon>Actinomycetes</taxon>
        <taxon>Pseudonocardiales</taxon>
        <taxon>Pseudonocardiaceae</taxon>
        <taxon>Kibdelosporangium</taxon>
    </lineage>
</organism>
<dbReference type="PANTHER" id="PTHR46796:SF6">
    <property type="entry name" value="ARAC SUBFAMILY"/>
    <property type="match status" value="1"/>
</dbReference>
<evidence type="ECO:0000313" key="5">
    <source>
        <dbReference type="EMBL" id="ALG08995.1"/>
    </source>
</evidence>
<evidence type="ECO:0000256" key="1">
    <source>
        <dbReference type="ARBA" id="ARBA00023015"/>
    </source>
</evidence>
<keyword evidence="2" id="KW-0238">DNA-binding</keyword>
<dbReference type="Gene3D" id="1.10.10.60">
    <property type="entry name" value="Homeodomain-like"/>
    <property type="match status" value="1"/>
</dbReference>
<dbReference type="PROSITE" id="PS00041">
    <property type="entry name" value="HTH_ARAC_FAMILY_1"/>
    <property type="match status" value="1"/>
</dbReference>
<keyword evidence="1" id="KW-0805">Transcription regulation</keyword>
<dbReference type="KEGG" id="kphy:AOZ06_20600"/>
<keyword evidence="3" id="KW-0804">Transcription</keyword>
<dbReference type="PROSITE" id="PS01124">
    <property type="entry name" value="HTH_ARAC_FAMILY_2"/>
    <property type="match status" value="1"/>
</dbReference>
<dbReference type="InterPro" id="IPR050204">
    <property type="entry name" value="AraC_XylS_family_regulators"/>
</dbReference>
<reference evidence="5 6" key="1">
    <citation type="submission" date="2015-07" db="EMBL/GenBank/DDBJ databases">
        <title>Genome sequencing of Kibdelosporangium phytohabitans.</title>
        <authorList>
            <person name="Qin S."/>
            <person name="Xing K."/>
        </authorList>
    </citation>
    <scope>NUCLEOTIDE SEQUENCE [LARGE SCALE GENOMIC DNA]</scope>
    <source>
        <strain evidence="5 6">KLBMP1111</strain>
    </source>
</reference>
<protein>
    <recommendedName>
        <fullName evidence="4">HTH araC/xylS-type domain-containing protein</fullName>
    </recommendedName>
</protein>
<dbReference type="InterPro" id="IPR018062">
    <property type="entry name" value="HTH_AraC-typ_CS"/>
</dbReference>
<dbReference type="PANTHER" id="PTHR46796">
    <property type="entry name" value="HTH-TYPE TRANSCRIPTIONAL ACTIVATOR RHAS-RELATED"/>
    <property type="match status" value="1"/>
</dbReference>
<evidence type="ECO:0000259" key="4">
    <source>
        <dbReference type="PROSITE" id="PS01124"/>
    </source>
</evidence>
<evidence type="ECO:0000313" key="6">
    <source>
        <dbReference type="Proteomes" id="UP000063699"/>
    </source>
</evidence>
<feature type="domain" description="HTH araC/xylS-type" evidence="4">
    <location>
        <begin position="180"/>
        <end position="259"/>
    </location>
</feature>
<dbReference type="InterPro" id="IPR009057">
    <property type="entry name" value="Homeodomain-like_sf"/>
</dbReference>
<accession>A0A0N9HUT7</accession>
<sequence>MSDPRSSVAPVRTTTALAARSGFRIHAVTCRDDHTGWSGPESRGRFGFVLVRRGRFRWSSDGRVVDVDTTVGYVSVPGAEERFAHPAGGDVCTSIEVGPELWRGAVGPALYVDARVDLAHSRLLTAVRGGDVDYAVADELLGLLVAASGAPVLGGSRDGTMLADARAAILTEDPGGLLPLADRLGVSPYRLSRAFPRELGVTVTQYRNRVRVGRAIDRIADGERDLAALAVELGYADQAHLSRVVRTQVGRTPGALRALLQGSSRPTRTAARDCTE</sequence>
<name>A0A0N9HUT7_9PSEU</name>
<dbReference type="Proteomes" id="UP000063699">
    <property type="component" value="Chromosome"/>
</dbReference>
<gene>
    <name evidence="5" type="ORF">AOZ06_20600</name>
</gene>
<keyword evidence="6" id="KW-1185">Reference proteome</keyword>
<evidence type="ECO:0000256" key="3">
    <source>
        <dbReference type="ARBA" id="ARBA00023163"/>
    </source>
</evidence>
<dbReference type="SUPFAM" id="SSF46689">
    <property type="entry name" value="Homeodomain-like"/>
    <property type="match status" value="1"/>
</dbReference>
<dbReference type="InterPro" id="IPR018060">
    <property type="entry name" value="HTH_AraC"/>
</dbReference>
<dbReference type="OrthoDB" id="4549023at2"/>
<dbReference type="Pfam" id="PF12833">
    <property type="entry name" value="HTH_18"/>
    <property type="match status" value="1"/>
</dbReference>
<dbReference type="GO" id="GO:0043565">
    <property type="term" value="F:sequence-specific DNA binding"/>
    <property type="evidence" value="ECO:0007669"/>
    <property type="project" value="InterPro"/>
</dbReference>